<reference evidence="3 4" key="1">
    <citation type="submission" date="2019-05" db="EMBL/GenBank/DDBJ databases">
        <title>Genome sequencing of F202Z8.</title>
        <authorList>
            <person name="Kwon Y.M."/>
        </authorList>
    </citation>
    <scope>NUCLEOTIDE SEQUENCE [LARGE SCALE GENOMIC DNA]</scope>
    <source>
        <strain evidence="3 4">F202Z8</strain>
    </source>
</reference>
<proteinExistence type="predicted"/>
<keyword evidence="4" id="KW-1185">Reference proteome</keyword>
<organism evidence="3 4">
    <name type="scientific">Aggregatimonas sangjinii</name>
    <dbReference type="NCBI Taxonomy" id="2583587"/>
    <lineage>
        <taxon>Bacteria</taxon>
        <taxon>Pseudomonadati</taxon>
        <taxon>Bacteroidota</taxon>
        <taxon>Flavobacteriia</taxon>
        <taxon>Flavobacteriales</taxon>
        <taxon>Flavobacteriaceae</taxon>
        <taxon>Aggregatimonas</taxon>
    </lineage>
</organism>
<feature type="transmembrane region" description="Helical" evidence="2">
    <location>
        <begin position="91"/>
        <end position="116"/>
    </location>
</feature>
<gene>
    <name evidence="3" type="ORF">FGM00_03215</name>
</gene>
<dbReference type="OrthoDB" id="766141at2"/>
<evidence type="ECO:0000256" key="2">
    <source>
        <dbReference type="SAM" id="Phobius"/>
    </source>
</evidence>
<name>A0A5B7SM60_9FLAO</name>
<evidence type="ECO:0000313" key="3">
    <source>
        <dbReference type="EMBL" id="QCW99171.1"/>
    </source>
</evidence>
<dbReference type="KEGG" id="asag:FGM00_03215"/>
<protein>
    <submittedName>
        <fullName evidence="3">Zinc-ribbon domain-containing protein</fullName>
    </submittedName>
</protein>
<feature type="compositionally biased region" description="Polar residues" evidence="1">
    <location>
        <begin position="270"/>
        <end position="281"/>
    </location>
</feature>
<feature type="region of interest" description="Disordered" evidence="1">
    <location>
        <begin position="262"/>
        <end position="281"/>
    </location>
</feature>
<dbReference type="EMBL" id="CP040710">
    <property type="protein sequence ID" value="QCW99171.1"/>
    <property type="molecule type" value="Genomic_DNA"/>
</dbReference>
<keyword evidence="2" id="KW-0812">Transmembrane</keyword>
<dbReference type="AlphaFoldDB" id="A0A5B7SM60"/>
<keyword evidence="2" id="KW-0472">Membrane</keyword>
<keyword evidence="2" id="KW-1133">Transmembrane helix</keyword>
<evidence type="ECO:0000313" key="4">
    <source>
        <dbReference type="Proteomes" id="UP000310017"/>
    </source>
</evidence>
<dbReference type="Proteomes" id="UP000310017">
    <property type="component" value="Chromosome"/>
</dbReference>
<sequence>MIFFFGTRAAKIKERRLNRTTCPHCSTRDSFTVSTFGNYFHFFWIPIIPLFKKHVAECSHCRKSYAYSQFTPDMRHSLEVENRNNPAKRPIWQGCGCLVITVLFTIVMSLSLYGVYLRSNGEELFEADGDSRKVLLKEDMEKRTTLLHRERDSLSFALKSCIEFDIVSGLDTENIGYFTKKLDDKLLVLLKIRNIDEIKAHYRKDIVDVIEDCIDEIDLNNTIGELYIGVEGKWNMVLIKTPTDADLGGRFADENKLLPFYGPEEFPANTEGSNTDDAPEK</sequence>
<accession>A0A5B7SM60</accession>
<dbReference type="RefSeq" id="WP_138851524.1">
    <property type="nucleotide sequence ID" value="NZ_CP040710.1"/>
</dbReference>
<evidence type="ECO:0000256" key="1">
    <source>
        <dbReference type="SAM" id="MobiDB-lite"/>
    </source>
</evidence>